<gene>
    <name evidence="10" type="primary">plsX</name>
    <name evidence="11" type="ORF">SD71_14540</name>
</gene>
<accession>A0ABR5A2Q9</accession>
<dbReference type="HAMAP" id="MF_00019">
    <property type="entry name" value="PlsX"/>
    <property type="match status" value="1"/>
</dbReference>
<comment type="catalytic activity">
    <reaction evidence="1 10">
        <text>a fatty acyl-[ACP] + phosphate = an acyl phosphate + holo-[ACP]</text>
        <dbReference type="Rhea" id="RHEA:42292"/>
        <dbReference type="Rhea" id="RHEA-COMP:9685"/>
        <dbReference type="Rhea" id="RHEA-COMP:14125"/>
        <dbReference type="ChEBI" id="CHEBI:43474"/>
        <dbReference type="ChEBI" id="CHEBI:59918"/>
        <dbReference type="ChEBI" id="CHEBI:64479"/>
        <dbReference type="ChEBI" id="CHEBI:138651"/>
        <dbReference type="EC" id="2.3.1.274"/>
    </reaction>
</comment>
<dbReference type="GO" id="GO:0016746">
    <property type="term" value="F:acyltransferase activity"/>
    <property type="evidence" value="ECO:0007669"/>
    <property type="project" value="UniProtKB-KW"/>
</dbReference>
<dbReference type="PANTHER" id="PTHR30100:SF1">
    <property type="entry name" value="PHOSPHATE ACYLTRANSFERASE"/>
    <property type="match status" value="1"/>
</dbReference>
<dbReference type="EC" id="2.3.1.274" evidence="8 10"/>
<dbReference type="Pfam" id="PF02504">
    <property type="entry name" value="FA_synthesis"/>
    <property type="match status" value="1"/>
</dbReference>
<comment type="pathway">
    <text evidence="10">Lipid metabolism; phospholipid metabolism.</text>
</comment>
<dbReference type="Proteomes" id="UP000054526">
    <property type="component" value="Unassembled WGS sequence"/>
</dbReference>
<comment type="function">
    <text evidence="10">Catalyzes the reversible formation of acyl-phosphate (acyl-PO(4)) from acyl-[acyl-carrier-protein] (acyl-ACP). This enzyme utilizes acyl-ACP as fatty acyl donor, but not acyl-CoA.</text>
</comment>
<dbReference type="InterPro" id="IPR012281">
    <property type="entry name" value="Phospholipid_synth_PlsX-like"/>
</dbReference>
<evidence type="ECO:0000256" key="10">
    <source>
        <dbReference type="HAMAP-Rule" id="MF_00019"/>
    </source>
</evidence>
<evidence type="ECO:0000256" key="5">
    <source>
        <dbReference type="ARBA" id="ARBA00023098"/>
    </source>
</evidence>
<keyword evidence="3 10" id="KW-0444">Lipid biosynthesis</keyword>
<dbReference type="PIRSF" id="PIRSF002465">
    <property type="entry name" value="Phsphlp_syn_PlsX"/>
    <property type="match status" value="1"/>
</dbReference>
<evidence type="ECO:0000256" key="1">
    <source>
        <dbReference type="ARBA" id="ARBA00001232"/>
    </source>
</evidence>
<keyword evidence="5 10" id="KW-0443">Lipid metabolism</keyword>
<keyword evidence="6 10" id="KW-0594">Phospholipid biosynthesis</keyword>
<dbReference type="NCBIfam" id="TIGR00182">
    <property type="entry name" value="plsX"/>
    <property type="match status" value="1"/>
</dbReference>
<comment type="subcellular location">
    <subcellularLocation>
        <location evidence="10">Cytoplasm</location>
    </subcellularLocation>
    <text evidence="10">Associated with the membrane possibly through PlsY.</text>
</comment>
<keyword evidence="4 10" id="KW-0808">Transferase</keyword>
<evidence type="ECO:0000256" key="9">
    <source>
        <dbReference type="ARBA" id="ARBA00046608"/>
    </source>
</evidence>
<name>A0ABR5A2Q9_9BACL</name>
<dbReference type="EMBL" id="JXAL01000023">
    <property type="protein sequence ID" value="KIL35334.1"/>
    <property type="molecule type" value="Genomic_DNA"/>
</dbReference>
<keyword evidence="7 10" id="KW-1208">Phospholipid metabolism</keyword>
<dbReference type="InterPro" id="IPR003664">
    <property type="entry name" value="FA_synthesis"/>
</dbReference>
<evidence type="ECO:0000256" key="7">
    <source>
        <dbReference type="ARBA" id="ARBA00023264"/>
    </source>
</evidence>
<evidence type="ECO:0000256" key="6">
    <source>
        <dbReference type="ARBA" id="ARBA00023209"/>
    </source>
</evidence>
<dbReference type="PANTHER" id="PTHR30100">
    <property type="entry name" value="FATTY ACID/PHOSPHOLIPID SYNTHESIS PROTEIN PLSX"/>
    <property type="match status" value="1"/>
</dbReference>
<evidence type="ECO:0000256" key="2">
    <source>
        <dbReference type="ARBA" id="ARBA00022490"/>
    </source>
</evidence>
<dbReference type="SUPFAM" id="SSF53659">
    <property type="entry name" value="Isocitrate/Isopropylmalate dehydrogenase-like"/>
    <property type="match status" value="1"/>
</dbReference>
<sequence>MRIAIDAMGGDHAPRAQVESAIAAASEWPDIELILVGNPGVLEPLLGADAPSNIRIHPAMEVIESDEEPVKAVRRKSDSSMVVAGRLVKEGQADAMISAGNTGALMAVGLLVVGRLKGIDRPGLAPMLPTLDNAGLLALDLGANMDAKPEHLLQYALMGSLYRQKVHGIAKPRVGLLNVGSEAAKGNELTKAAYELLVQAPINFIGNVESRDVLEGQCDVLVCDGFSGNILLKGIEGTASALFKILKRELTATWTSKLAALALKPSFSRVKRSLDYNEYNGAPLLGLNGLVLKGHGSSDAAAMKTAIRLARTAIGNGLVTALADEFKGK</sequence>
<evidence type="ECO:0000256" key="4">
    <source>
        <dbReference type="ARBA" id="ARBA00022679"/>
    </source>
</evidence>
<comment type="caution">
    <text evidence="11">The sequence shown here is derived from an EMBL/GenBank/DDBJ whole genome shotgun (WGS) entry which is preliminary data.</text>
</comment>
<dbReference type="RefSeq" id="WP_041064790.1">
    <property type="nucleotide sequence ID" value="NZ_JXAL01000023.1"/>
</dbReference>
<evidence type="ECO:0000313" key="11">
    <source>
        <dbReference type="EMBL" id="KIL35334.1"/>
    </source>
</evidence>
<proteinExistence type="inferred from homology"/>
<evidence type="ECO:0000313" key="12">
    <source>
        <dbReference type="Proteomes" id="UP000054526"/>
    </source>
</evidence>
<organism evidence="11 12">
    <name type="scientific">Cohnella kolymensis</name>
    <dbReference type="NCBI Taxonomy" id="1590652"/>
    <lineage>
        <taxon>Bacteria</taxon>
        <taxon>Bacillati</taxon>
        <taxon>Bacillota</taxon>
        <taxon>Bacilli</taxon>
        <taxon>Bacillales</taxon>
        <taxon>Paenibacillaceae</taxon>
        <taxon>Cohnella</taxon>
    </lineage>
</organism>
<keyword evidence="12" id="KW-1185">Reference proteome</keyword>
<reference evidence="11 12" key="1">
    <citation type="submission" date="2014-12" db="EMBL/GenBank/DDBJ databases">
        <title>Draft genome sequence of Cohnella kolymensis strain B-2846.</title>
        <authorList>
            <person name="Karlyshev A.V."/>
            <person name="Kudryashova E.B."/>
        </authorList>
    </citation>
    <scope>NUCLEOTIDE SEQUENCE [LARGE SCALE GENOMIC DNA]</scope>
    <source>
        <strain evidence="11 12">VKM B-2846</strain>
    </source>
</reference>
<keyword evidence="11" id="KW-0012">Acyltransferase</keyword>
<protein>
    <recommendedName>
        <fullName evidence="8 10">Phosphate acyltransferase</fullName>
        <ecNumber evidence="8 10">2.3.1.274</ecNumber>
    </recommendedName>
    <alternativeName>
        <fullName evidence="10">Acyl-ACP phosphotransacylase</fullName>
    </alternativeName>
    <alternativeName>
        <fullName evidence="10">Acyl-[acyl-carrier-protein]--phosphate acyltransferase</fullName>
    </alternativeName>
    <alternativeName>
        <fullName evidence="10">Phosphate-acyl-ACP acyltransferase</fullName>
    </alternativeName>
</protein>
<evidence type="ECO:0000256" key="8">
    <source>
        <dbReference type="ARBA" id="ARBA00024069"/>
    </source>
</evidence>
<comment type="similarity">
    <text evidence="10">Belongs to the PlsX family.</text>
</comment>
<keyword evidence="2 10" id="KW-0963">Cytoplasm</keyword>
<dbReference type="Gene3D" id="3.40.718.10">
    <property type="entry name" value="Isopropylmalate Dehydrogenase"/>
    <property type="match status" value="1"/>
</dbReference>
<comment type="subunit">
    <text evidence="9 10">Homodimer. Probably interacts with PlsY.</text>
</comment>
<evidence type="ECO:0000256" key="3">
    <source>
        <dbReference type="ARBA" id="ARBA00022516"/>
    </source>
</evidence>